<dbReference type="Proteomes" id="UP000006753">
    <property type="component" value="Unassembled WGS sequence"/>
</dbReference>
<name>K1WYI5_MARBU</name>
<dbReference type="RefSeq" id="XP_007296265.1">
    <property type="nucleotide sequence ID" value="XM_007296203.1"/>
</dbReference>
<feature type="compositionally biased region" description="Acidic residues" evidence="1">
    <location>
        <begin position="259"/>
        <end position="269"/>
    </location>
</feature>
<evidence type="ECO:0000313" key="2">
    <source>
        <dbReference type="EMBL" id="EKD13658.1"/>
    </source>
</evidence>
<evidence type="ECO:0000256" key="1">
    <source>
        <dbReference type="SAM" id="MobiDB-lite"/>
    </source>
</evidence>
<evidence type="ECO:0000313" key="3">
    <source>
        <dbReference type="Proteomes" id="UP000006753"/>
    </source>
</evidence>
<dbReference type="OrthoDB" id="3567087at2759"/>
<keyword evidence="3" id="KW-1185">Reference proteome</keyword>
<reference evidence="2 3" key="1">
    <citation type="journal article" date="2012" name="BMC Genomics">
        <title>Sequencing the genome of Marssonina brunnea reveals fungus-poplar co-evolution.</title>
        <authorList>
            <person name="Zhu S."/>
            <person name="Cao Y.-Z."/>
            <person name="Jiang C."/>
            <person name="Tan B.-Y."/>
            <person name="Wang Z."/>
            <person name="Feng S."/>
            <person name="Zhang L."/>
            <person name="Su X.-H."/>
            <person name="Brejova B."/>
            <person name="Vinar T."/>
            <person name="Xu M."/>
            <person name="Wang M.-X."/>
            <person name="Zhang S.-G."/>
            <person name="Huang M.-R."/>
            <person name="Wu R."/>
            <person name="Zhou Y."/>
        </authorList>
    </citation>
    <scope>NUCLEOTIDE SEQUENCE [LARGE SCALE GENOMIC DNA]</scope>
    <source>
        <strain evidence="2 3">MB_m1</strain>
    </source>
</reference>
<organism evidence="2 3">
    <name type="scientific">Marssonina brunnea f. sp. multigermtubi (strain MB_m1)</name>
    <name type="common">Marssonina leaf spot fungus</name>
    <dbReference type="NCBI Taxonomy" id="1072389"/>
    <lineage>
        <taxon>Eukaryota</taxon>
        <taxon>Fungi</taxon>
        <taxon>Dikarya</taxon>
        <taxon>Ascomycota</taxon>
        <taxon>Pezizomycotina</taxon>
        <taxon>Leotiomycetes</taxon>
        <taxon>Helotiales</taxon>
        <taxon>Drepanopezizaceae</taxon>
        <taxon>Drepanopeziza</taxon>
    </lineage>
</organism>
<dbReference type="InParanoid" id="K1WYI5"/>
<gene>
    <name evidence="2" type="ORF">MBM_08376</name>
</gene>
<feature type="region of interest" description="Disordered" evidence="1">
    <location>
        <begin position="116"/>
        <end position="144"/>
    </location>
</feature>
<sequence>MAAKALPKMFGLDLSILQSNSRSYFGPEDTKILEDFCASNETFQDFLAADNRPTLSNLRTYDWGLPELYKMLGHDYDTLTGVVNHEGQAILPILNEKVRSKIVRICSSSSRAESGIGRSFRRQRSETPGSIKSFRDASRERSETPGMVINNYRSLVLGNEPTPSTKYLTPTVEAEEDVRKQNYLSTTRRASSVAANPSSAKSYTNKAYRVNTAGTEAKPQGENLMATQEQLMAAIARKRTISLKRRSIEKKKDAFEASESSDEQDEEDI</sequence>
<feature type="region of interest" description="Disordered" evidence="1">
    <location>
        <begin position="246"/>
        <end position="269"/>
    </location>
</feature>
<dbReference type="EMBL" id="JH921449">
    <property type="protein sequence ID" value="EKD13658.1"/>
    <property type="molecule type" value="Genomic_DNA"/>
</dbReference>
<dbReference type="AlphaFoldDB" id="K1WYI5"/>
<feature type="compositionally biased region" description="Basic and acidic residues" evidence="1">
    <location>
        <begin position="133"/>
        <end position="143"/>
    </location>
</feature>
<dbReference type="HOGENOM" id="CLU_1034692_0_0_1"/>
<protein>
    <submittedName>
        <fullName evidence="2">Uncharacterized protein</fullName>
    </submittedName>
</protein>
<accession>K1WYI5</accession>
<dbReference type="KEGG" id="mbe:MBM_08376"/>
<proteinExistence type="predicted"/>
<dbReference type="GeneID" id="18764311"/>